<dbReference type="EMBL" id="CABWIF010000024">
    <property type="protein sequence ID" value="VWL99088.1"/>
    <property type="molecule type" value="Genomic_DNA"/>
</dbReference>
<gene>
    <name evidence="1" type="ORF">CKJAJONC_01905</name>
</gene>
<dbReference type="RefSeq" id="WP_152068134.1">
    <property type="nucleotide sequence ID" value="NZ_CABWIF010000024.1"/>
</dbReference>
<reference evidence="1 2" key="1">
    <citation type="submission" date="2019-10" db="EMBL/GenBank/DDBJ databases">
        <authorList>
            <person name="Wolf R A."/>
        </authorList>
    </citation>
    <scope>NUCLEOTIDE SEQUENCE [LARGE SCALE GENOMIC DNA]</scope>
    <source>
        <strain evidence="1">Collinsella_aerofaciens_DSM_13712</strain>
    </source>
</reference>
<evidence type="ECO:0000313" key="1">
    <source>
        <dbReference type="EMBL" id="VWL99088.1"/>
    </source>
</evidence>
<accession>A0A5K1J785</accession>
<sequence>MKEVAEVNDDSFAKMTAGLVERHPALYYRMVLEDSHIPLHAVKRGFFGDTFLEVFRQYNNALFDSVRLMIRYEKSLMAWGEIVAGVDDKVLRDTLVMDYVHPVFMVACDLPNVFKDRLVRGCVKLSTVAKGDYSYLQERRRDWYDAFRKKCVDVPLGIKVCDVVDDDLYKDADATHFRELHGSSMHDLSQSLVSGLEQTVSVDNCITMQTYIGAFDLNKELEALDRQRRRIQKAYLLFGEYGDALYEGRSSN</sequence>
<dbReference type="Proteomes" id="UP000368032">
    <property type="component" value="Unassembled WGS sequence"/>
</dbReference>
<name>A0A5K1J785_9ACTN</name>
<organism evidence="1 2">
    <name type="scientific">Collinsella aerofaciens</name>
    <dbReference type="NCBI Taxonomy" id="74426"/>
    <lineage>
        <taxon>Bacteria</taxon>
        <taxon>Bacillati</taxon>
        <taxon>Actinomycetota</taxon>
        <taxon>Coriobacteriia</taxon>
        <taxon>Coriobacteriales</taxon>
        <taxon>Coriobacteriaceae</taxon>
        <taxon>Collinsella</taxon>
    </lineage>
</organism>
<dbReference type="AlphaFoldDB" id="A0A5K1J785"/>
<proteinExistence type="predicted"/>
<evidence type="ECO:0000313" key="2">
    <source>
        <dbReference type="Proteomes" id="UP000368032"/>
    </source>
</evidence>
<protein>
    <submittedName>
        <fullName evidence="1">Uncharacterized protein</fullName>
    </submittedName>
</protein>